<name>A0A3P6HIL5_MESCO</name>
<keyword evidence="2" id="KW-1185">Reference proteome</keyword>
<reference evidence="1 2" key="1">
    <citation type="submission" date="2018-10" db="EMBL/GenBank/DDBJ databases">
        <authorList>
            <consortium name="Pathogen Informatics"/>
        </authorList>
    </citation>
    <scope>NUCLEOTIDE SEQUENCE [LARGE SCALE GENOMIC DNA]</scope>
</reference>
<sequence length="43" mass="4201">MLVWRKGEGSKCRGECGGRGGGGGEGGGGGQEILASAVFSLTM</sequence>
<dbReference type="Proteomes" id="UP000267029">
    <property type="component" value="Unassembled WGS sequence"/>
</dbReference>
<evidence type="ECO:0000313" key="1">
    <source>
        <dbReference type="EMBL" id="VDD78725.1"/>
    </source>
</evidence>
<dbReference type="EMBL" id="UXSR01002162">
    <property type="protein sequence ID" value="VDD78725.1"/>
    <property type="molecule type" value="Genomic_DNA"/>
</dbReference>
<dbReference type="AlphaFoldDB" id="A0A3P6HIL5"/>
<proteinExistence type="predicted"/>
<evidence type="ECO:0000313" key="2">
    <source>
        <dbReference type="Proteomes" id="UP000267029"/>
    </source>
</evidence>
<gene>
    <name evidence="1" type="ORF">MCOS_LOCUS4728</name>
</gene>
<protein>
    <submittedName>
        <fullName evidence="1">Uncharacterized protein</fullName>
    </submittedName>
</protein>
<organism evidence="1 2">
    <name type="scientific">Mesocestoides corti</name>
    <name type="common">Flatworm</name>
    <dbReference type="NCBI Taxonomy" id="53468"/>
    <lineage>
        <taxon>Eukaryota</taxon>
        <taxon>Metazoa</taxon>
        <taxon>Spiralia</taxon>
        <taxon>Lophotrochozoa</taxon>
        <taxon>Platyhelminthes</taxon>
        <taxon>Cestoda</taxon>
        <taxon>Eucestoda</taxon>
        <taxon>Cyclophyllidea</taxon>
        <taxon>Mesocestoididae</taxon>
        <taxon>Mesocestoides</taxon>
    </lineage>
</organism>
<accession>A0A3P6HIL5</accession>